<comment type="caution">
    <text evidence="3">The sequence shown here is derived from an EMBL/GenBank/DDBJ whole genome shotgun (WGS) entry which is preliminary data.</text>
</comment>
<protein>
    <submittedName>
        <fullName evidence="3">MerR family transcriptional regulator</fullName>
    </submittedName>
</protein>
<keyword evidence="4" id="KW-1185">Reference proteome</keyword>
<dbReference type="InterPro" id="IPR000551">
    <property type="entry name" value="MerR-type_HTH_dom"/>
</dbReference>
<dbReference type="SMART" id="SM00422">
    <property type="entry name" value="HTH_MERR"/>
    <property type="match status" value="1"/>
</dbReference>
<dbReference type="PANTHER" id="PTHR30204">
    <property type="entry name" value="REDOX-CYCLING DRUG-SENSING TRANSCRIPTIONAL ACTIVATOR SOXR"/>
    <property type="match status" value="1"/>
</dbReference>
<dbReference type="PANTHER" id="PTHR30204:SF93">
    <property type="entry name" value="HTH MERR-TYPE DOMAIN-CONTAINING PROTEIN"/>
    <property type="match status" value="1"/>
</dbReference>
<dbReference type="SUPFAM" id="SSF46955">
    <property type="entry name" value="Putative DNA-binding domain"/>
    <property type="match status" value="1"/>
</dbReference>
<name>A0ABP8UF18_9ACTN</name>
<dbReference type="EMBL" id="BAABHK010000006">
    <property type="protein sequence ID" value="GAA4628387.1"/>
    <property type="molecule type" value="Genomic_DNA"/>
</dbReference>
<evidence type="ECO:0000256" key="1">
    <source>
        <dbReference type="ARBA" id="ARBA00023125"/>
    </source>
</evidence>
<evidence type="ECO:0000313" key="3">
    <source>
        <dbReference type="EMBL" id="GAA4628387.1"/>
    </source>
</evidence>
<gene>
    <name evidence="3" type="ORF">GCM10023196_044510</name>
</gene>
<accession>A0ABP8UF18</accession>
<dbReference type="Gene3D" id="1.10.1660.10">
    <property type="match status" value="1"/>
</dbReference>
<proteinExistence type="predicted"/>
<organism evidence="3 4">
    <name type="scientific">Actinoallomurus vinaceus</name>
    <dbReference type="NCBI Taxonomy" id="1080074"/>
    <lineage>
        <taxon>Bacteria</taxon>
        <taxon>Bacillati</taxon>
        <taxon>Actinomycetota</taxon>
        <taxon>Actinomycetes</taxon>
        <taxon>Streptosporangiales</taxon>
        <taxon>Thermomonosporaceae</taxon>
        <taxon>Actinoallomurus</taxon>
    </lineage>
</organism>
<keyword evidence="1" id="KW-0238">DNA-binding</keyword>
<dbReference type="Pfam" id="PF13411">
    <property type="entry name" value="MerR_1"/>
    <property type="match status" value="1"/>
</dbReference>
<feature type="domain" description="HTH merR-type" evidence="2">
    <location>
        <begin position="1"/>
        <end position="63"/>
    </location>
</feature>
<evidence type="ECO:0000313" key="4">
    <source>
        <dbReference type="Proteomes" id="UP001501442"/>
    </source>
</evidence>
<dbReference type="Proteomes" id="UP001501442">
    <property type="component" value="Unassembled WGS sequence"/>
</dbReference>
<evidence type="ECO:0000259" key="2">
    <source>
        <dbReference type="PROSITE" id="PS50937"/>
    </source>
</evidence>
<dbReference type="InterPro" id="IPR047057">
    <property type="entry name" value="MerR_fam"/>
</dbReference>
<sequence length="113" mass="12704">MAERTGVNVRLLRYYDQQGLLRSQRQTNGYRTFTEDDIRLVARIRTLLSAGLTTTMIGRLLPSVCEVDGVLRPCTTELADELRRECARIDAQVTELLESKRILGLIIAAAPGR</sequence>
<reference evidence="4" key="1">
    <citation type="journal article" date="2019" name="Int. J. Syst. Evol. Microbiol.">
        <title>The Global Catalogue of Microorganisms (GCM) 10K type strain sequencing project: providing services to taxonomists for standard genome sequencing and annotation.</title>
        <authorList>
            <consortium name="The Broad Institute Genomics Platform"/>
            <consortium name="The Broad Institute Genome Sequencing Center for Infectious Disease"/>
            <person name="Wu L."/>
            <person name="Ma J."/>
        </authorList>
    </citation>
    <scope>NUCLEOTIDE SEQUENCE [LARGE SCALE GENOMIC DNA]</scope>
    <source>
        <strain evidence="4">JCM 17939</strain>
    </source>
</reference>
<dbReference type="InterPro" id="IPR009061">
    <property type="entry name" value="DNA-bd_dom_put_sf"/>
</dbReference>
<dbReference type="PROSITE" id="PS50937">
    <property type="entry name" value="HTH_MERR_2"/>
    <property type="match status" value="1"/>
</dbReference>